<dbReference type="InterPro" id="IPR022345">
    <property type="entry name" value="Phage_69_Orf23_MTP"/>
</dbReference>
<dbReference type="EMBL" id="AZSI01000056">
    <property type="protein sequence ID" value="KEY62172.1"/>
    <property type="molecule type" value="Genomic_DNA"/>
</dbReference>
<accession>A0A084AA43</accession>
<dbReference type="AlphaFoldDB" id="A0A084AA43"/>
<dbReference type="PRINTS" id="PR01998">
    <property type="entry name" value="MTP2STAPHYLO"/>
</dbReference>
<dbReference type="RefSeq" id="WP_051804569.1">
    <property type="nucleotide sequence ID" value="NZ_AZSI01000056.1"/>
</dbReference>
<proteinExistence type="predicted"/>
<comment type="caution">
    <text evidence="1">The sequence shown here is derived from an EMBL/GenBank/DDBJ whole genome shotgun (WGS) entry which is preliminary data.</text>
</comment>
<dbReference type="NCBIfam" id="TIGR02126">
    <property type="entry name" value="phgtail_TP901_1"/>
    <property type="match status" value="1"/>
</dbReference>
<protein>
    <submittedName>
        <fullName evidence="1">Putative phage tail protein</fullName>
    </submittedName>
</protein>
<gene>
    <name evidence="1" type="ORF">U725_01680</name>
</gene>
<sequence>MVETKVTPEAVQGKNIVFMVRKYADRKTKAASSVIFQTDYGRSLSADSDATATKDGNVNTSKPASTEVTASLILSIQDDLIDALEDACQNGDLLEIWEINLQKPTTLVGTKPMKYKGKYMQGTLTSFELSAKADDLATYDSTFSINGKPQKGEVTVSKENQAEIDYVFADTTTAPLV</sequence>
<dbReference type="PATRIC" id="fig|1415168.3.peg.1747"/>
<evidence type="ECO:0000313" key="1">
    <source>
        <dbReference type="EMBL" id="KEY62172.1"/>
    </source>
</evidence>
<evidence type="ECO:0000313" key="2">
    <source>
        <dbReference type="Proteomes" id="UP000028401"/>
    </source>
</evidence>
<reference evidence="1 2" key="1">
    <citation type="submission" date="2014-06" db="EMBL/GenBank/DDBJ databases">
        <title>Draft genome sequence of the putrescine producing strain Lactococcus lactis subsp cremoris GE214.</title>
        <authorList>
            <person name="Ladero V."/>
            <person name="Linares D.M."/>
            <person name="del Rio B."/>
            <person name="Mayo B."/>
            <person name="Martin M.C."/>
            <person name="Fernandez M."/>
            <person name="Alvarez M.A."/>
        </authorList>
    </citation>
    <scope>NUCLEOTIDE SEQUENCE [LARGE SCALE GENOMIC DNA]</scope>
    <source>
        <strain evidence="1 2">GE214</strain>
    </source>
</reference>
<dbReference type="PRINTS" id="PR01997">
    <property type="entry name" value="MTP2FAMILY"/>
</dbReference>
<dbReference type="InterPro" id="IPR011855">
    <property type="entry name" value="Phgtail_TP901_1"/>
</dbReference>
<organism evidence="1 2">
    <name type="scientific">Lactococcus cremoris subsp. cremoris GE214</name>
    <dbReference type="NCBI Taxonomy" id="1415168"/>
    <lineage>
        <taxon>Bacteria</taxon>
        <taxon>Bacillati</taxon>
        <taxon>Bacillota</taxon>
        <taxon>Bacilli</taxon>
        <taxon>Lactobacillales</taxon>
        <taxon>Streptococcaceae</taxon>
        <taxon>Lactococcus</taxon>
        <taxon>Lactococcus cremoris subsp. cremoris</taxon>
    </lineage>
</organism>
<dbReference type="Proteomes" id="UP000028401">
    <property type="component" value="Unassembled WGS sequence"/>
</dbReference>
<dbReference type="Pfam" id="PF06199">
    <property type="entry name" value="Phage_tail_2"/>
    <property type="match status" value="1"/>
</dbReference>
<name>A0A084AA43_LACLC</name>